<comment type="caution">
    <text evidence="1">The sequence shown here is derived from an EMBL/GenBank/DDBJ whole genome shotgun (WGS) entry which is preliminary data.</text>
</comment>
<dbReference type="AlphaFoldDB" id="A0A392TXS4"/>
<dbReference type="EMBL" id="LXQA010660030">
    <property type="protein sequence ID" value="MCI64635.1"/>
    <property type="molecule type" value="Genomic_DNA"/>
</dbReference>
<keyword evidence="2" id="KW-1185">Reference proteome</keyword>
<feature type="non-terminal residue" evidence="1">
    <location>
        <position position="1"/>
    </location>
</feature>
<protein>
    <submittedName>
        <fullName evidence="1">Uncharacterized protein</fullName>
    </submittedName>
</protein>
<name>A0A392TXS4_9FABA</name>
<accession>A0A392TXS4</accession>
<evidence type="ECO:0000313" key="1">
    <source>
        <dbReference type="EMBL" id="MCI64635.1"/>
    </source>
</evidence>
<proteinExistence type="predicted"/>
<reference evidence="1 2" key="1">
    <citation type="journal article" date="2018" name="Front. Plant Sci.">
        <title>Red Clover (Trifolium pratense) and Zigzag Clover (T. medium) - A Picture of Genomic Similarities and Differences.</title>
        <authorList>
            <person name="Dluhosova J."/>
            <person name="Istvanek J."/>
            <person name="Nedelnik J."/>
            <person name="Repkova J."/>
        </authorList>
    </citation>
    <scope>NUCLEOTIDE SEQUENCE [LARGE SCALE GENOMIC DNA]</scope>
    <source>
        <strain evidence="2">cv. 10/8</strain>
        <tissue evidence="1">Leaf</tissue>
    </source>
</reference>
<dbReference type="Proteomes" id="UP000265520">
    <property type="component" value="Unassembled WGS sequence"/>
</dbReference>
<organism evidence="1 2">
    <name type="scientific">Trifolium medium</name>
    <dbReference type="NCBI Taxonomy" id="97028"/>
    <lineage>
        <taxon>Eukaryota</taxon>
        <taxon>Viridiplantae</taxon>
        <taxon>Streptophyta</taxon>
        <taxon>Embryophyta</taxon>
        <taxon>Tracheophyta</taxon>
        <taxon>Spermatophyta</taxon>
        <taxon>Magnoliopsida</taxon>
        <taxon>eudicotyledons</taxon>
        <taxon>Gunneridae</taxon>
        <taxon>Pentapetalae</taxon>
        <taxon>rosids</taxon>
        <taxon>fabids</taxon>
        <taxon>Fabales</taxon>
        <taxon>Fabaceae</taxon>
        <taxon>Papilionoideae</taxon>
        <taxon>50 kb inversion clade</taxon>
        <taxon>NPAAA clade</taxon>
        <taxon>Hologalegina</taxon>
        <taxon>IRL clade</taxon>
        <taxon>Trifolieae</taxon>
        <taxon>Trifolium</taxon>
    </lineage>
</organism>
<feature type="non-terminal residue" evidence="1">
    <location>
        <position position="85"/>
    </location>
</feature>
<evidence type="ECO:0000313" key="2">
    <source>
        <dbReference type="Proteomes" id="UP000265520"/>
    </source>
</evidence>
<sequence length="85" mass="8898">GDSNSSTQESIHIAPPGLDEVVISSEQIEVPVVTVVAPTYSFIGGIVDLQAAIGKELIGNPKSWCDSTSQQLTIDPVAMTLDNTT</sequence>